<keyword evidence="2" id="KW-0444">Lipid biosynthesis</keyword>
<reference evidence="12" key="1">
    <citation type="submission" date="2022-02" db="EMBL/GenBank/DDBJ databases">
        <authorList>
            <person name="Giguere J D."/>
        </authorList>
    </citation>
    <scope>NUCLEOTIDE SEQUENCE</scope>
    <source>
        <strain evidence="12">CCAP 1055/1</strain>
    </source>
</reference>
<dbReference type="Gene3D" id="1.20.120.1630">
    <property type="match status" value="1"/>
</dbReference>
<evidence type="ECO:0000256" key="7">
    <source>
        <dbReference type="ARBA" id="ARBA00023209"/>
    </source>
</evidence>
<keyword evidence="5" id="KW-0443">Lipid metabolism</keyword>
<evidence type="ECO:0000256" key="9">
    <source>
        <dbReference type="SAM" id="MobiDB-lite"/>
    </source>
</evidence>
<keyword evidence="3 10" id="KW-0812">Transmembrane</keyword>
<feature type="signal peptide" evidence="11">
    <location>
        <begin position="1"/>
        <end position="24"/>
    </location>
</feature>
<dbReference type="InterPro" id="IPR007318">
    <property type="entry name" value="Phopholipid_MeTrfase"/>
</dbReference>
<keyword evidence="7" id="KW-0594">Phospholipid biosynthesis</keyword>
<feature type="chain" id="PRO_5035478718" description="Protein-S-isoprenylcysteine O-methyltransferase" evidence="11">
    <location>
        <begin position="25"/>
        <end position="270"/>
    </location>
</feature>
<evidence type="ECO:0000256" key="6">
    <source>
        <dbReference type="ARBA" id="ARBA00023136"/>
    </source>
</evidence>
<organism evidence="12">
    <name type="scientific">Phaeodactylum tricornutum</name>
    <name type="common">Diatom</name>
    <dbReference type="NCBI Taxonomy" id="2850"/>
    <lineage>
        <taxon>Eukaryota</taxon>
        <taxon>Sar</taxon>
        <taxon>Stramenopiles</taxon>
        <taxon>Ochrophyta</taxon>
        <taxon>Bacillariophyta</taxon>
        <taxon>Bacillariophyceae</taxon>
        <taxon>Bacillariophycidae</taxon>
        <taxon>Naviculales</taxon>
        <taxon>Phaeodactylaceae</taxon>
        <taxon>Phaeodactylum</taxon>
    </lineage>
</organism>
<feature type="transmembrane region" description="Helical" evidence="10">
    <location>
        <begin position="193"/>
        <end position="225"/>
    </location>
</feature>
<dbReference type="GO" id="GO:0012505">
    <property type="term" value="C:endomembrane system"/>
    <property type="evidence" value="ECO:0007669"/>
    <property type="project" value="UniProtKB-SubCell"/>
</dbReference>
<keyword evidence="6 10" id="KW-0472">Membrane</keyword>
<evidence type="ECO:0000256" key="2">
    <source>
        <dbReference type="ARBA" id="ARBA00022516"/>
    </source>
</evidence>
<feature type="region of interest" description="Disordered" evidence="9">
    <location>
        <begin position="63"/>
        <end position="82"/>
    </location>
</feature>
<proteinExistence type="predicted"/>
<keyword evidence="8" id="KW-1208">Phospholipid metabolism</keyword>
<evidence type="ECO:0000256" key="11">
    <source>
        <dbReference type="SAM" id="SignalP"/>
    </source>
</evidence>
<gene>
    <name evidence="12" type="ORF">PTTT1_LOCUS21258</name>
</gene>
<dbReference type="AlphaFoldDB" id="A0A8J9X3M7"/>
<feature type="compositionally biased region" description="Low complexity" evidence="9">
    <location>
        <begin position="68"/>
        <end position="81"/>
    </location>
</feature>
<accession>A0A8J9X3M7</accession>
<evidence type="ECO:0000313" key="12">
    <source>
        <dbReference type="EMBL" id="CAG9282958.1"/>
    </source>
</evidence>
<dbReference type="PANTHER" id="PTHR43847:SF1">
    <property type="entry name" value="BLL3993 PROTEIN"/>
    <property type="match status" value="1"/>
</dbReference>
<feature type="transmembrane region" description="Helical" evidence="10">
    <location>
        <begin position="117"/>
        <end position="142"/>
    </location>
</feature>
<evidence type="ECO:0000256" key="1">
    <source>
        <dbReference type="ARBA" id="ARBA00004127"/>
    </source>
</evidence>
<evidence type="ECO:0000256" key="8">
    <source>
        <dbReference type="ARBA" id="ARBA00023264"/>
    </source>
</evidence>
<comment type="subcellular location">
    <subcellularLocation>
        <location evidence="1">Endomembrane system</location>
        <topology evidence="1">Multi-pass membrane protein</topology>
    </subcellularLocation>
</comment>
<evidence type="ECO:0000256" key="10">
    <source>
        <dbReference type="SAM" id="Phobius"/>
    </source>
</evidence>
<dbReference type="Proteomes" id="UP000836788">
    <property type="component" value="Chromosome 18"/>
</dbReference>
<sequence>MTMIHSGSLTLLCVLALGAFPAMALLSPTLSHRGSNGAVQGSPSYAQTPCSFPRTPTLLYSMNTDNKSSTPSSSSSSSPVSDLTKMVNDVDFSSLLDNKDQIVKNVSDGEFGKRGEVYVVAQFVLLGAIFFGGVPVVGDFLFFLLGPGLLLLGIGTTLLGLNGLGASLSPWPVPSSNTQGLVRDGIYGQVRHPLYAGLLAAAAGFAIVSGSATRLLLTAALWYLLDLKSDFEEDALAAQFPDYDDYQTKVPQKFVPQVVLNALPWTVQIK</sequence>
<name>A0A8J9X3M7_PHATR</name>
<evidence type="ECO:0000256" key="4">
    <source>
        <dbReference type="ARBA" id="ARBA00022989"/>
    </source>
</evidence>
<dbReference type="EMBL" id="OU594959">
    <property type="protein sequence ID" value="CAG9282958.1"/>
    <property type="molecule type" value="Genomic_DNA"/>
</dbReference>
<dbReference type="Pfam" id="PF04191">
    <property type="entry name" value="PEMT"/>
    <property type="match status" value="1"/>
</dbReference>
<keyword evidence="4 10" id="KW-1133">Transmembrane helix</keyword>
<dbReference type="GO" id="GO:0006656">
    <property type="term" value="P:phosphatidylcholine biosynthetic process"/>
    <property type="evidence" value="ECO:0007669"/>
    <property type="project" value="UniProtKB-UniPathway"/>
</dbReference>
<keyword evidence="11" id="KW-0732">Signal</keyword>
<evidence type="ECO:0008006" key="13">
    <source>
        <dbReference type="Google" id="ProtNLM"/>
    </source>
</evidence>
<dbReference type="PANTHER" id="PTHR43847">
    <property type="entry name" value="BLL3993 PROTEIN"/>
    <property type="match status" value="1"/>
</dbReference>
<feature type="transmembrane region" description="Helical" evidence="10">
    <location>
        <begin position="149"/>
        <end position="173"/>
    </location>
</feature>
<evidence type="ECO:0000256" key="5">
    <source>
        <dbReference type="ARBA" id="ARBA00023098"/>
    </source>
</evidence>
<evidence type="ECO:0000256" key="3">
    <source>
        <dbReference type="ARBA" id="ARBA00022692"/>
    </source>
</evidence>
<protein>
    <recommendedName>
        <fullName evidence="13">Protein-S-isoprenylcysteine O-methyltransferase</fullName>
    </recommendedName>
</protein>
<dbReference type="UniPathway" id="UPA00753"/>
<dbReference type="InterPro" id="IPR052527">
    <property type="entry name" value="Metal_cation-efflux_comp"/>
</dbReference>